<accession>A0A2G9HYK6</accession>
<proteinExistence type="predicted"/>
<dbReference type="OrthoDB" id="10067222at2759"/>
<evidence type="ECO:0000313" key="2">
    <source>
        <dbReference type="Proteomes" id="UP000231279"/>
    </source>
</evidence>
<dbReference type="AlphaFoldDB" id="A0A2G9HYK6"/>
<comment type="caution">
    <text evidence="1">The sequence shown here is derived from an EMBL/GenBank/DDBJ whole genome shotgun (WGS) entry which is preliminary data.</text>
</comment>
<reference evidence="2" key="1">
    <citation type="journal article" date="2018" name="Gigascience">
        <title>Genome assembly of the Pink Ipe (Handroanthus impetiginosus, Bignoniaceae), a highly valued, ecologically keystone Neotropical timber forest tree.</title>
        <authorList>
            <person name="Silva-Junior O.B."/>
            <person name="Grattapaglia D."/>
            <person name="Novaes E."/>
            <person name="Collevatti R.G."/>
        </authorList>
    </citation>
    <scope>NUCLEOTIDE SEQUENCE [LARGE SCALE GENOMIC DNA]</scope>
    <source>
        <strain evidence="2">cv. UFG-1</strain>
    </source>
</reference>
<dbReference type="EMBL" id="NKXS01000728">
    <property type="protein sequence ID" value="PIN22605.1"/>
    <property type="molecule type" value="Genomic_DNA"/>
</dbReference>
<protein>
    <submittedName>
        <fullName evidence="1">Uncharacterized protein</fullName>
    </submittedName>
</protein>
<name>A0A2G9HYK6_9LAMI</name>
<organism evidence="1 2">
    <name type="scientific">Handroanthus impetiginosus</name>
    <dbReference type="NCBI Taxonomy" id="429701"/>
    <lineage>
        <taxon>Eukaryota</taxon>
        <taxon>Viridiplantae</taxon>
        <taxon>Streptophyta</taxon>
        <taxon>Embryophyta</taxon>
        <taxon>Tracheophyta</taxon>
        <taxon>Spermatophyta</taxon>
        <taxon>Magnoliopsida</taxon>
        <taxon>eudicotyledons</taxon>
        <taxon>Gunneridae</taxon>
        <taxon>Pentapetalae</taxon>
        <taxon>asterids</taxon>
        <taxon>lamiids</taxon>
        <taxon>Lamiales</taxon>
        <taxon>Bignoniaceae</taxon>
        <taxon>Crescentiina</taxon>
        <taxon>Tabebuia alliance</taxon>
        <taxon>Handroanthus</taxon>
    </lineage>
</organism>
<keyword evidence="2" id="KW-1185">Reference proteome</keyword>
<dbReference type="Proteomes" id="UP000231279">
    <property type="component" value="Unassembled WGS sequence"/>
</dbReference>
<gene>
    <name evidence="1" type="ORF">CDL12_04686</name>
</gene>
<evidence type="ECO:0000313" key="1">
    <source>
        <dbReference type="EMBL" id="PIN22605.1"/>
    </source>
</evidence>
<sequence length="57" mass="6385">MRPLLRLSKQMVSAYVTSSPSSNLEEFGHNLVHGNFEPLAFQPSAMTNCADQRLLSY</sequence>